<dbReference type="GO" id="GO:0043022">
    <property type="term" value="F:ribosome binding"/>
    <property type="evidence" value="ECO:0007669"/>
    <property type="project" value="InterPro"/>
</dbReference>
<name>A0A420I781_9PEZI</name>
<dbReference type="Pfam" id="PF20180">
    <property type="entry name" value="UQCC2_CBP6"/>
    <property type="match status" value="1"/>
</dbReference>
<dbReference type="OrthoDB" id="2107880at2759"/>
<dbReference type="AlphaFoldDB" id="A0A420I781"/>
<dbReference type="EMBL" id="MCBR01011992">
    <property type="protein sequence ID" value="RKF65512.1"/>
    <property type="molecule type" value="Genomic_DNA"/>
</dbReference>
<comment type="caution">
    <text evidence="1">The sequence shown here is derived from an EMBL/GenBank/DDBJ whole genome shotgun (WGS) entry which is preliminary data.</text>
</comment>
<organism evidence="1 2">
    <name type="scientific">Golovinomyces cichoracearum</name>
    <dbReference type="NCBI Taxonomy" id="62708"/>
    <lineage>
        <taxon>Eukaryota</taxon>
        <taxon>Fungi</taxon>
        <taxon>Dikarya</taxon>
        <taxon>Ascomycota</taxon>
        <taxon>Pezizomycotina</taxon>
        <taxon>Leotiomycetes</taxon>
        <taxon>Erysiphales</taxon>
        <taxon>Erysiphaceae</taxon>
        <taxon>Golovinomyces</taxon>
    </lineage>
</organism>
<protein>
    <recommendedName>
        <fullName evidence="3">Ubiquinol-cytochrome-c reductase complex assembly factor 2</fullName>
    </recommendedName>
</protein>
<proteinExistence type="predicted"/>
<dbReference type="Proteomes" id="UP000285405">
    <property type="component" value="Unassembled WGS sequence"/>
</dbReference>
<sequence length="130" mass="15310">MSKSIPYQHYLRALSQWPRDALRPECQFKDIVQRRVDKMFLSNPHIESPNSTPGKTRTEINEKKELEQVNALYLILENRFSQRYPIKGSMMKPESNPSYYSDLVTELETAPSRGLWDRIVKKCKGMLRFS</sequence>
<reference evidence="1 2" key="1">
    <citation type="journal article" date="2018" name="BMC Genomics">
        <title>Comparative genome analyses reveal sequence features reflecting distinct modes of host-adaptation between dicot and monocot powdery mildew.</title>
        <authorList>
            <person name="Wu Y."/>
            <person name="Ma X."/>
            <person name="Pan Z."/>
            <person name="Kale S.D."/>
            <person name="Song Y."/>
            <person name="King H."/>
            <person name="Zhang Q."/>
            <person name="Presley C."/>
            <person name="Deng X."/>
            <person name="Wei C.I."/>
            <person name="Xiao S."/>
        </authorList>
    </citation>
    <scope>NUCLEOTIDE SEQUENCE [LARGE SCALE GENOMIC DNA]</scope>
    <source>
        <strain evidence="1">UCSC1</strain>
    </source>
</reference>
<dbReference type="PANTHER" id="PTHR28250:SF1">
    <property type="entry name" value="CYTOCHROME B PRE-MRNA-PROCESSING PROTEIN 6"/>
    <property type="match status" value="1"/>
</dbReference>
<evidence type="ECO:0008006" key="3">
    <source>
        <dbReference type="Google" id="ProtNLM"/>
    </source>
</evidence>
<evidence type="ECO:0000313" key="2">
    <source>
        <dbReference type="Proteomes" id="UP000285405"/>
    </source>
</evidence>
<dbReference type="InterPro" id="IPR037653">
    <property type="entry name" value="Cbp6"/>
</dbReference>
<gene>
    <name evidence="1" type="ORF">GcC1_119011</name>
</gene>
<evidence type="ECO:0000313" key="1">
    <source>
        <dbReference type="EMBL" id="RKF65512.1"/>
    </source>
</evidence>
<dbReference type="PANTHER" id="PTHR28250">
    <property type="entry name" value="CYTOCHROME B PRE-MRNA-PROCESSING PROTEIN 6"/>
    <property type="match status" value="1"/>
</dbReference>
<dbReference type="GO" id="GO:0061671">
    <property type="term" value="C:Cbp3p-Cbp6 complex"/>
    <property type="evidence" value="ECO:0007669"/>
    <property type="project" value="InterPro"/>
</dbReference>
<dbReference type="GO" id="GO:0034551">
    <property type="term" value="P:mitochondrial respiratory chain complex III assembly"/>
    <property type="evidence" value="ECO:0007669"/>
    <property type="project" value="TreeGrafter"/>
</dbReference>
<accession>A0A420I781</accession>